<reference evidence="3" key="1">
    <citation type="submission" date="2020-05" db="UniProtKB">
        <authorList>
            <consortium name="EnsemblMetazoa"/>
        </authorList>
    </citation>
    <scope>IDENTIFICATION</scope>
    <source>
        <strain evidence="3">Jacobina</strain>
    </source>
</reference>
<protein>
    <submittedName>
        <fullName evidence="3">Uncharacterized protein</fullName>
    </submittedName>
</protein>
<feature type="transmembrane region" description="Helical" evidence="2">
    <location>
        <begin position="27"/>
        <end position="47"/>
    </location>
</feature>
<dbReference type="EnsemblMetazoa" id="LLOJ004080-RA">
    <property type="protein sequence ID" value="LLOJ004080-PA"/>
    <property type="gene ID" value="LLOJ004080"/>
</dbReference>
<keyword evidence="4" id="KW-1185">Reference proteome</keyword>
<sequence>MKYPWTSKKKTLIERFVNEALSGWSGWQLLVLLFTLLMVAFVAIGWISRQFGAARKKGGQRKRQHEEDEHKGSNDGIKSRRPQIAK</sequence>
<evidence type="ECO:0000313" key="4">
    <source>
        <dbReference type="Proteomes" id="UP000092461"/>
    </source>
</evidence>
<evidence type="ECO:0000256" key="1">
    <source>
        <dbReference type="SAM" id="MobiDB-lite"/>
    </source>
</evidence>
<dbReference type="AlphaFoldDB" id="A0A1B0CI18"/>
<evidence type="ECO:0000313" key="3">
    <source>
        <dbReference type="EnsemblMetazoa" id="LLOJ004080-PA"/>
    </source>
</evidence>
<proteinExistence type="predicted"/>
<feature type="region of interest" description="Disordered" evidence="1">
    <location>
        <begin position="53"/>
        <end position="86"/>
    </location>
</feature>
<accession>A0A1B0CI18</accession>
<feature type="compositionally biased region" description="Basic and acidic residues" evidence="1">
    <location>
        <begin position="64"/>
        <end position="73"/>
    </location>
</feature>
<organism evidence="3 4">
    <name type="scientific">Lutzomyia longipalpis</name>
    <name type="common">Sand fly</name>
    <dbReference type="NCBI Taxonomy" id="7200"/>
    <lineage>
        <taxon>Eukaryota</taxon>
        <taxon>Metazoa</taxon>
        <taxon>Ecdysozoa</taxon>
        <taxon>Arthropoda</taxon>
        <taxon>Hexapoda</taxon>
        <taxon>Insecta</taxon>
        <taxon>Pterygota</taxon>
        <taxon>Neoptera</taxon>
        <taxon>Endopterygota</taxon>
        <taxon>Diptera</taxon>
        <taxon>Nematocera</taxon>
        <taxon>Psychodoidea</taxon>
        <taxon>Psychodidae</taxon>
        <taxon>Lutzomyia</taxon>
        <taxon>Lutzomyia</taxon>
    </lineage>
</organism>
<name>A0A1B0CI18_LUTLO</name>
<keyword evidence="2" id="KW-0812">Transmembrane</keyword>
<dbReference type="EMBL" id="AJWK01012980">
    <property type="status" value="NOT_ANNOTATED_CDS"/>
    <property type="molecule type" value="Genomic_DNA"/>
</dbReference>
<dbReference type="Proteomes" id="UP000092461">
    <property type="component" value="Unassembled WGS sequence"/>
</dbReference>
<dbReference type="VEuPathDB" id="VectorBase:LLOJ004080"/>
<feature type="compositionally biased region" description="Basic residues" evidence="1">
    <location>
        <begin position="54"/>
        <end position="63"/>
    </location>
</feature>
<keyword evidence="2" id="KW-1133">Transmembrane helix</keyword>
<evidence type="ECO:0000256" key="2">
    <source>
        <dbReference type="SAM" id="Phobius"/>
    </source>
</evidence>
<keyword evidence="2" id="KW-0472">Membrane</keyword>